<dbReference type="SUPFAM" id="SSF54695">
    <property type="entry name" value="POZ domain"/>
    <property type="match status" value="1"/>
</dbReference>
<evidence type="ECO:0000256" key="1">
    <source>
        <dbReference type="ARBA" id="ARBA00004906"/>
    </source>
</evidence>
<dbReference type="Gene3D" id="3.30.710.10">
    <property type="entry name" value="Potassium Channel Kv1.1, Chain A"/>
    <property type="match status" value="1"/>
</dbReference>
<evidence type="ECO:0000313" key="4">
    <source>
        <dbReference type="EMBL" id="KAG2442939.1"/>
    </source>
</evidence>
<dbReference type="Proteomes" id="UP000650467">
    <property type="component" value="Unassembled WGS sequence"/>
</dbReference>
<dbReference type="Pfam" id="PF00651">
    <property type="entry name" value="BTB"/>
    <property type="match status" value="1"/>
</dbReference>
<proteinExistence type="predicted"/>
<dbReference type="InterPro" id="IPR011333">
    <property type="entry name" value="SKP1/BTB/POZ_sf"/>
</dbReference>
<feature type="domain" description="BTB" evidence="3">
    <location>
        <begin position="47"/>
        <end position="142"/>
    </location>
</feature>
<feature type="region of interest" description="Disordered" evidence="2">
    <location>
        <begin position="1"/>
        <end position="26"/>
    </location>
</feature>
<dbReference type="OrthoDB" id="548967at2759"/>
<protein>
    <recommendedName>
        <fullName evidence="3">BTB domain-containing protein</fullName>
    </recommendedName>
</protein>
<dbReference type="SMART" id="SM00225">
    <property type="entry name" value="BTB"/>
    <property type="match status" value="1"/>
</dbReference>
<gene>
    <name evidence="4" type="ORF">HXX76_003015</name>
</gene>
<reference evidence="4" key="1">
    <citation type="journal article" date="2020" name="bioRxiv">
        <title>Comparative genomics of Chlamydomonas.</title>
        <authorList>
            <person name="Craig R.J."/>
            <person name="Hasan A.R."/>
            <person name="Ness R.W."/>
            <person name="Keightley P.D."/>
        </authorList>
    </citation>
    <scope>NUCLEOTIDE SEQUENCE</scope>
    <source>
        <strain evidence="4">SAG 7.73</strain>
    </source>
</reference>
<evidence type="ECO:0000256" key="2">
    <source>
        <dbReference type="SAM" id="MobiDB-lite"/>
    </source>
</evidence>
<organism evidence="4 5">
    <name type="scientific">Chlamydomonas incerta</name>
    <dbReference type="NCBI Taxonomy" id="51695"/>
    <lineage>
        <taxon>Eukaryota</taxon>
        <taxon>Viridiplantae</taxon>
        <taxon>Chlorophyta</taxon>
        <taxon>core chlorophytes</taxon>
        <taxon>Chlorophyceae</taxon>
        <taxon>CS clade</taxon>
        <taxon>Chlamydomonadales</taxon>
        <taxon>Chlamydomonadaceae</taxon>
        <taxon>Chlamydomonas</taxon>
    </lineage>
</organism>
<accession>A0A835TLR6</accession>
<dbReference type="CDD" id="cd18186">
    <property type="entry name" value="BTB_POZ_ZBTB_KLHL-like"/>
    <property type="match status" value="1"/>
</dbReference>
<comment type="pathway">
    <text evidence="1">Protein modification; protein ubiquitination.</text>
</comment>
<evidence type="ECO:0000259" key="3">
    <source>
        <dbReference type="SMART" id="SM00225"/>
    </source>
</evidence>
<dbReference type="AlphaFoldDB" id="A0A835TLR6"/>
<keyword evidence="5" id="KW-1185">Reference proteome</keyword>
<dbReference type="EMBL" id="JAEHOC010000004">
    <property type="protein sequence ID" value="KAG2442939.1"/>
    <property type="molecule type" value="Genomic_DNA"/>
</dbReference>
<sequence>MQGKQAQPQPKQQPQPLQQGKTATAAPAAAPGSCLVTLTFSSSASSETAAARLKQKQLYVDRALLWHASPVLRGLIEDTGYRTATLTVMGDDPADWEAALKILHHDGLPVTWDNVGYLLRLADKYDIAAVRTACAVFLGSKVSSEEVGLTHPLDSARNLLHAASLVEWYLLGPGTSGDSGSSSGQADLQPYTAVMPAVLETALQPLRRQPLTAAARRQQNMYGYSSGYSTGNGADAKPQQGSARDVISTLKSLQAHPQYDDIVARGVQGRVMAALLACLEQVFKEYGLAC</sequence>
<comment type="caution">
    <text evidence="4">The sequence shown here is derived from an EMBL/GenBank/DDBJ whole genome shotgun (WGS) entry which is preliminary data.</text>
</comment>
<name>A0A835TLR6_CHLIN</name>
<evidence type="ECO:0000313" key="5">
    <source>
        <dbReference type="Proteomes" id="UP000650467"/>
    </source>
</evidence>
<dbReference type="InterPro" id="IPR000210">
    <property type="entry name" value="BTB/POZ_dom"/>
</dbReference>